<dbReference type="InParanoid" id="G0PBY3"/>
<evidence type="ECO:0000256" key="1">
    <source>
        <dbReference type="SAM" id="SignalP"/>
    </source>
</evidence>
<dbReference type="Pfam" id="PF08277">
    <property type="entry name" value="PAN_3"/>
    <property type="match status" value="1"/>
</dbReference>
<feature type="domain" description="PAN-3" evidence="2">
    <location>
        <begin position="4"/>
        <end position="134"/>
    </location>
</feature>
<feature type="chain" id="PRO_5003406639" description="PAN-3 domain-containing protein" evidence="1">
    <location>
        <begin position="17"/>
        <end position="450"/>
    </location>
</feature>
<gene>
    <name evidence="3" type="ORF">CAEBREN_14138</name>
</gene>
<sequence>MLIFCLFSVFFTVSNGQNYQKMVLIYGEPTVGNGYSTHEISWEHCYSMCYWDANCSLSYHYSSQCKLYAYGNLTIKQLNRTDGKFIGMKRNLTADSCPANPLAGTDSFNDNCIVYRNNITSNGIYCSITYSITLECDSCGTKLFRRDNYWVCVGVKLFADCSPYEDALKMCNRSGWESITGPISDEEMDYFLDQKGNWKNGRRPLLWVDGNKGKFADKTHNGYKRELLQYNSISTEYCLFIGYPTDPPKKISTRVCTDKDAESDCWIGATCLKRYLERNFTTDNCPANPLAGTYSFKDNGTLHKTKITSDGTFWNISYSITVPCDIGTKLFRRDNYLVCLGVKHFSSCGTYSDAVKLCKEDGWESITGPYSVEEFQYFISNRLSAYDYWVDGHQHTFQDQTHNGTSNYPRCHGFGHAYCYYIPQSYNCITSGFCSYCWKGATCLKKVLNF</sequence>
<feature type="signal peptide" evidence="1">
    <location>
        <begin position="1"/>
        <end position="16"/>
    </location>
</feature>
<dbReference type="Proteomes" id="UP000008068">
    <property type="component" value="Unassembled WGS sequence"/>
</dbReference>
<dbReference type="PANTHER" id="PTHR47629:SF6">
    <property type="entry name" value="CW DOMAIN-CONTAINING PROTEIN-RELATED"/>
    <property type="match status" value="1"/>
</dbReference>
<dbReference type="OrthoDB" id="5902970at2759"/>
<protein>
    <recommendedName>
        <fullName evidence="2">PAN-3 domain-containing protein</fullName>
    </recommendedName>
</protein>
<proteinExistence type="predicted"/>
<dbReference type="PANTHER" id="PTHR47629">
    <property type="entry name" value="C-TYPE LECTIN-RELATED"/>
    <property type="match status" value="1"/>
</dbReference>
<name>G0PBY3_CAEBE</name>
<dbReference type="eggNOG" id="ENOG502TIPK">
    <property type="taxonomic scope" value="Eukaryota"/>
</dbReference>
<dbReference type="SMART" id="SM00605">
    <property type="entry name" value="CW"/>
    <property type="match status" value="1"/>
</dbReference>
<dbReference type="AlphaFoldDB" id="G0PBY3"/>
<dbReference type="FunCoup" id="G0PBY3">
    <property type="interactions" value="1174"/>
</dbReference>
<evidence type="ECO:0000259" key="2">
    <source>
        <dbReference type="SMART" id="SM00605"/>
    </source>
</evidence>
<dbReference type="HOGENOM" id="CLU_608637_0_0_1"/>
<keyword evidence="1" id="KW-0732">Signal</keyword>
<keyword evidence="4" id="KW-1185">Reference proteome</keyword>
<evidence type="ECO:0000313" key="4">
    <source>
        <dbReference type="Proteomes" id="UP000008068"/>
    </source>
</evidence>
<reference evidence="4" key="1">
    <citation type="submission" date="2011-07" db="EMBL/GenBank/DDBJ databases">
        <authorList>
            <consortium name="Caenorhabditis brenneri Sequencing and Analysis Consortium"/>
            <person name="Wilson R.K."/>
        </authorList>
    </citation>
    <scope>NUCLEOTIDE SEQUENCE [LARGE SCALE GENOMIC DNA]</scope>
    <source>
        <strain evidence="4">PB2801</strain>
    </source>
</reference>
<organism evidence="4">
    <name type="scientific">Caenorhabditis brenneri</name>
    <name type="common">Nematode worm</name>
    <dbReference type="NCBI Taxonomy" id="135651"/>
    <lineage>
        <taxon>Eukaryota</taxon>
        <taxon>Metazoa</taxon>
        <taxon>Ecdysozoa</taxon>
        <taxon>Nematoda</taxon>
        <taxon>Chromadorea</taxon>
        <taxon>Rhabditida</taxon>
        <taxon>Rhabditina</taxon>
        <taxon>Rhabditomorpha</taxon>
        <taxon>Rhabditoidea</taxon>
        <taxon>Rhabditidae</taxon>
        <taxon>Peloderinae</taxon>
        <taxon>Caenorhabditis</taxon>
    </lineage>
</organism>
<evidence type="ECO:0000313" key="3">
    <source>
        <dbReference type="EMBL" id="EGT50716.1"/>
    </source>
</evidence>
<dbReference type="InterPro" id="IPR006583">
    <property type="entry name" value="PAN-3_domain"/>
</dbReference>
<accession>G0PBY3</accession>
<dbReference type="EMBL" id="GL380223">
    <property type="protein sequence ID" value="EGT50716.1"/>
    <property type="molecule type" value="Genomic_DNA"/>
</dbReference>